<evidence type="ECO:0000256" key="2">
    <source>
        <dbReference type="ARBA" id="ARBA00012423"/>
    </source>
</evidence>
<comment type="similarity">
    <text evidence="1">Belongs to the palmitoyl-protein thioesterase family.</text>
</comment>
<evidence type="ECO:0000256" key="8">
    <source>
        <dbReference type="ARBA" id="ARBA00031934"/>
    </source>
</evidence>
<keyword evidence="4 9" id="KW-0732">Signal</keyword>
<dbReference type="EC" id="3.1.2.22" evidence="2"/>
<dbReference type="STRING" id="796925.A0A137PC09"/>
<dbReference type="InterPro" id="IPR002472">
    <property type="entry name" value="Palm_thioest"/>
</dbReference>
<reference evidence="10 11" key="1">
    <citation type="journal article" date="2015" name="Genome Biol. Evol.">
        <title>Phylogenomic analyses indicate that early fungi evolved digesting cell walls of algal ancestors of land plants.</title>
        <authorList>
            <person name="Chang Y."/>
            <person name="Wang S."/>
            <person name="Sekimoto S."/>
            <person name="Aerts A.L."/>
            <person name="Choi C."/>
            <person name="Clum A."/>
            <person name="LaButti K.M."/>
            <person name="Lindquist E.A."/>
            <person name="Yee Ngan C."/>
            <person name="Ohm R.A."/>
            <person name="Salamov A.A."/>
            <person name="Grigoriev I.V."/>
            <person name="Spatafora J.W."/>
            <person name="Berbee M.L."/>
        </authorList>
    </citation>
    <scope>NUCLEOTIDE SEQUENCE [LARGE SCALE GENOMIC DNA]</scope>
    <source>
        <strain evidence="10 11">NRRL 28638</strain>
    </source>
</reference>
<keyword evidence="6" id="KW-1015">Disulfide bond</keyword>
<dbReference type="OrthoDB" id="10263094at2759"/>
<feature type="signal peptide" evidence="9">
    <location>
        <begin position="1"/>
        <end position="16"/>
    </location>
</feature>
<evidence type="ECO:0000256" key="3">
    <source>
        <dbReference type="ARBA" id="ARBA00014212"/>
    </source>
</evidence>
<dbReference type="InterPro" id="IPR029058">
    <property type="entry name" value="AB_hydrolase_fold"/>
</dbReference>
<evidence type="ECO:0000256" key="1">
    <source>
        <dbReference type="ARBA" id="ARBA00010758"/>
    </source>
</evidence>
<dbReference type="Proteomes" id="UP000070444">
    <property type="component" value="Unassembled WGS sequence"/>
</dbReference>
<protein>
    <recommendedName>
        <fullName evidence="3">Palmitoyl-protein thioesterase 1</fullName>
        <ecNumber evidence="2">3.1.2.22</ecNumber>
    </recommendedName>
    <alternativeName>
        <fullName evidence="8">Palmitoyl-protein hydrolase 1</fullName>
    </alternativeName>
</protein>
<dbReference type="Pfam" id="PF02089">
    <property type="entry name" value="Palm_thioest"/>
    <property type="match status" value="1"/>
</dbReference>
<dbReference type="SUPFAM" id="SSF53474">
    <property type="entry name" value="alpha/beta-Hydrolases"/>
    <property type="match status" value="1"/>
</dbReference>
<proteinExistence type="inferred from homology"/>
<dbReference type="Gene3D" id="3.40.50.1820">
    <property type="entry name" value="alpha/beta hydrolase"/>
    <property type="match status" value="1"/>
</dbReference>
<dbReference type="PANTHER" id="PTHR11247">
    <property type="entry name" value="PALMITOYL-PROTEIN THIOESTERASE/DOLICHYLDIPHOSPHATASE 1"/>
    <property type="match status" value="1"/>
</dbReference>
<evidence type="ECO:0000256" key="9">
    <source>
        <dbReference type="SAM" id="SignalP"/>
    </source>
</evidence>
<sequence>MNYKLIFILNLNLILSKELNTPVVLWHGLGDDCCNPESMGRVKTLIEDHIPGTYVHSIKLTPTVSGDKQAGFLGNLNNQIDEVCSNLRNNTRLKDGFNALGFSQGGLFLRAYMERCQYPPIKTLVTFGSPHAGIASAPGCDDDMPGSSCSWMRFMLRRGAYSYYVRDHVIQAQYFKDPLQLDNYYKHNIFLPYINNELPAINQTYSKSLKKLNKLVLVKFSKDSMIVPKDSAWFGFIKGKDFSQIESLRESLGYKKDLIGLRTLDEADKLEFLLIDAEHMRIPNDFLIHKIFPYLKDENYSNKGEIYTGDKTKQHVFKAKLD</sequence>
<dbReference type="PANTHER" id="PTHR11247:SF8">
    <property type="entry name" value="PALMITOYL-PROTEIN THIOESTERASE 1"/>
    <property type="match status" value="1"/>
</dbReference>
<evidence type="ECO:0000256" key="7">
    <source>
        <dbReference type="ARBA" id="ARBA00023180"/>
    </source>
</evidence>
<accession>A0A137PC09</accession>
<gene>
    <name evidence="10" type="ORF">CONCODRAFT_4624</name>
</gene>
<keyword evidence="11" id="KW-1185">Reference proteome</keyword>
<dbReference type="OMA" id="KFVMVMF"/>
<evidence type="ECO:0000256" key="6">
    <source>
        <dbReference type="ARBA" id="ARBA00023157"/>
    </source>
</evidence>
<evidence type="ECO:0000313" key="11">
    <source>
        <dbReference type="Proteomes" id="UP000070444"/>
    </source>
</evidence>
<dbReference type="GO" id="GO:0008474">
    <property type="term" value="F:palmitoyl-(protein) hydrolase activity"/>
    <property type="evidence" value="ECO:0007669"/>
    <property type="project" value="UniProtKB-EC"/>
</dbReference>
<evidence type="ECO:0000256" key="4">
    <source>
        <dbReference type="ARBA" id="ARBA00022729"/>
    </source>
</evidence>
<dbReference type="FunFam" id="3.40.50.1820:FF:000107">
    <property type="entry name" value="Palmitoyl-protein thioesterase 1"/>
    <property type="match status" value="1"/>
</dbReference>
<keyword evidence="7" id="KW-0325">Glycoprotein</keyword>
<name>A0A137PC09_CONC2</name>
<evidence type="ECO:0000256" key="5">
    <source>
        <dbReference type="ARBA" id="ARBA00022801"/>
    </source>
</evidence>
<dbReference type="EMBL" id="KQ964451">
    <property type="protein sequence ID" value="KXN72526.1"/>
    <property type="molecule type" value="Genomic_DNA"/>
</dbReference>
<dbReference type="AlphaFoldDB" id="A0A137PC09"/>
<dbReference type="PRINTS" id="PR00414">
    <property type="entry name" value="PPTHIESTRASE"/>
</dbReference>
<evidence type="ECO:0000313" key="10">
    <source>
        <dbReference type="EMBL" id="KXN72526.1"/>
    </source>
</evidence>
<feature type="chain" id="PRO_5007294699" description="Palmitoyl-protein thioesterase 1" evidence="9">
    <location>
        <begin position="17"/>
        <end position="322"/>
    </location>
</feature>
<keyword evidence="5 10" id="KW-0378">Hydrolase</keyword>
<organism evidence="10 11">
    <name type="scientific">Conidiobolus coronatus (strain ATCC 28846 / CBS 209.66 / NRRL 28638)</name>
    <name type="common">Delacroixia coronata</name>
    <dbReference type="NCBI Taxonomy" id="796925"/>
    <lineage>
        <taxon>Eukaryota</taxon>
        <taxon>Fungi</taxon>
        <taxon>Fungi incertae sedis</taxon>
        <taxon>Zoopagomycota</taxon>
        <taxon>Entomophthoromycotina</taxon>
        <taxon>Entomophthoromycetes</taxon>
        <taxon>Entomophthorales</taxon>
        <taxon>Ancylistaceae</taxon>
        <taxon>Conidiobolus</taxon>
    </lineage>
</organism>